<feature type="signal peptide" evidence="10">
    <location>
        <begin position="1"/>
        <end position="18"/>
    </location>
</feature>
<evidence type="ECO:0000256" key="10">
    <source>
        <dbReference type="SAM" id="SignalP"/>
    </source>
</evidence>
<comment type="caution">
    <text evidence="11">The sequence shown here is derived from an EMBL/GenBank/DDBJ whole genome shotgun (WGS) entry which is preliminary data.</text>
</comment>
<feature type="chain" id="PRO_5046617681" evidence="10">
    <location>
        <begin position="19"/>
        <end position="328"/>
    </location>
</feature>
<keyword evidence="7 9" id="KW-1133">Transmembrane helix</keyword>
<evidence type="ECO:0000256" key="6">
    <source>
        <dbReference type="ARBA" id="ARBA00022824"/>
    </source>
</evidence>
<proteinExistence type="inferred from homology"/>
<feature type="transmembrane region" description="Helical" evidence="9">
    <location>
        <begin position="264"/>
        <end position="282"/>
    </location>
</feature>
<dbReference type="Gene3D" id="3.40.30.10">
    <property type="entry name" value="Glutaredoxin"/>
    <property type="match status" value="1"/>
</dbReference>
<dbReference type="Proteomes" id="UP001590950">
    <property type="component" value="Unassembled WGS sequence"/>
</dbReference>
<keyword evidence="5 10" id="KW-0732">Signal</keyword>
<dbReference type="EMBL" id="JBEFKJ010000008">
    <property type="protein sequence ID" value="KAL2045077.1"/>
    <property type="molecule type" value="Genomic_DNA"/>
</dbReference>
<reference evidence="11 12" key="1">
    <citation type="submission" date="2024-09" db="EMBL/GenBank/DDBJ databases">
        <title>Rethinking Asexuality: The Enigmatic Case of Functional Sexual Genes in Lepraria (Stereocaulaceae).</title>
        <authorList>
            <person name="Doellman M."/>
            <person name="Sun Y."/>
            <person name="Barcenas-Pena A."/>
            <person name="Lumbsch H.T."/>
            <person name="Grewe F."/>
        </authorList>
    </citation>
    <scope>NUCLEOTIDE SEQUENCE [LARGE SCALE GENOMIC DNA]</scope>
    <source>
        <strain evidence="11 12">Mercado 3170</strain>
    </source>
</reference>
<keyword evidence="6" id="KW-0256">Endoplasmic reticulum</keyword>
<dbReference type="InterPro" id="IPR021149">
    <property type="entry name" value="OligosaccharylTrfase_OST3/OST6"/>
</dbReference>
<comment type="function">
    <text evidence="1">Subunit of the oligosaccharyl transferase (OST) complex that catalyzes the initial transfer of a defined glycan (Glc(3)Man(9)GlcNAc(2) in eukaryotes) from the lipid carrier dolichol-pyrophosphate to an asparagine residue within an Asn-X-Ser/Thr consensus motif in nascent polypeptide chains, the first step in protein N-glycosylation. N-glycosylation occurs cotranslationally and the complex associates with the Sec61 complex at the channel-forming translocon complex that mediates protein translocation across the endoplasmic reticulum (ER). All subunits are required for a maximal enzyme activity.</text>
</comment>
<gene>
    <name evidence="11" type="ORF">N7G274_002852</name>
</gene>
<dbReference type="PANTHER" id="PTHR12692:SF0">
    <property type="entry name" value="GH11935P"/>
    <property type="match status" value="1"/>
</dbReference>
<evidence type="ECO:0000256" key="8">
    <source>
        <dbReference type="ARBA" id="ARBA00023136"/>
    </source>
</evidence>
<dbReference type="SUPFAM" id="SSF52833">
    <property type="entry name" value="Thioredoxin-like"/>
    <property type="match status" value="1"/>
</dbReference>
<keyword evidence="12" id="KW-1185">Reference proteome</keyword>
<evidence type="ECO:0000256" key="3">
    <source>
        <dbReference type="ARBA" id="ARBA00009561"/>
    </source>
</evidence>
<name>A0ABR4AK81_9LECA</name>
<evidence type="ECO:0000313" key="12">
    <source>
        <dbReference type="Proteomes" id="UP001590950"/>
    </source>
</evidence>
<evidence type="ECO:0000256" key="1">
    <source>
        <dbReference type="ARBA" id="ARBA00002791"/>
    </source>
</evidence>
<dbReference type="PANTHER" id="PTHR12692">
    <property type="entry name" value="DOLICHYL-DIPHOSPHOOLIGOSACCHARIDE--PROTEIN GLYCOSYLTRANSFERASE-RELATED"/>
    <property type="match status" value="1"/>
</dbReference>
<dbReference type="Pfam" id="PF04756">
    <property type="entry name" value="OST3_OST6"/>
    <property type="match status" value="1"/>
</dbReference>
<comment type="subcellular location">
    <subcellularLocation>
        <location evidence="2">Endoplasmic reticulum membrane</location>
        <topology evidence="2">Multi-pass membrane protein</topology>
    </subcellularLocation>
</comment>
<feature type="transmembrane region" description="Helical" evidence="9">
    <location>
        <begin position="179"/>
        <end position="200"/>
    </location>
</feature>
<protein>
    <submittedName>
        <fullName evidence="11">Uncharacterized protein</fullName>
    </submittedName>
</protein>
<evidence type="ECO:0000256" key="9">
    <source>
        <dbReference type="SAM" id="Phobius"/>
    </source>
</evidence>
<organism evidence="11 12">
    <name type="scientific">Stereocaulon virgatum</name>
    <dbReference type="NCBI Taxonomy" id="373712"/>
    <lineage>
        <taxon>Eukaryota</taxon>
        <taxon>Fungi</taxon>
        <taxon>Dikarya</taxon>
        <taxon>Ascomycota</taxon>
        <taxon>Pezizomycotina</taxon>
        <taxon>Lecanoromycetes</taxon>
        <taxon>OSLEUM clade</taxon>
        <taxon>Lecanoromycetidae</taxon>
        <taxon>Lecanorales</taxon>
        <taxon>Lecanorineae</taxon>
        <taxon>Stereocaulaceae</taxon>
        <taxon>Stereocaulon</taxon>
    </lineage>
</organism>
<feature type="transmembrane region" description="Helical" evidence="9">
    <location>
        <begin position="294"/>
        <end position="316"/>
    </location>
</feature>
<evidence type="ECO:0000313" key="11">
    <source>
        <dbReference type="EMBL" id="KAL2045077.1"/>
    </source>
</evidence>
<evidence type="ECO:0000256" key="4">
    <source>
        <dbReference type="ARBA" id="ARBA00022692"/>
    </source>
</evidence>
<evidence type="ECO:0000256" key="2">
    <source>
        <dbReference type="ARBA" id="ARBA00004477"/>
    </source>
</evidence>
<comment type="similarity">
    <text evidence="3">Belongs to the OST3/OST6 family.</text>
</comment>
<dbReference type="InterPro" id="IPR036249">
    <property type="entry name" value="Thioredoxin-like_sf"/>
</dbReference>
<sequence>MKCRDLLSLALLPLLCLGAKKASQGRFEEYYARSQSSAPLRLDDASYDELTAAPRNHSVVVLLTALEARFGCQLCRDFQPEWDILGKSWAKGDRNGESRTLLGTLDFADGKATFQKLMLQTAPIMLLFPPTSGQNAKPDGQPIRYEFTAGPQSAESVVGWISRHLPEGPKPAIQRPLNYFRIIAITTTLLGILTFISIAYPYILPVVQNRNLWAGVSLITILLFTSGHMFNHIRKVPYVTGDGKGGISYFAGGFSNQFGMETQIVAAMYGTLSFATIALALKVPRMSDPKKQQLAVFVWGGIMLCMYSFLLSVFRIKNGGYPFHLPPF</sequence>
<feature type="transmembrane region" description="Helical" evidence="9">
    <location>
        <begin position="212"/>
        <end position="230"/>
    </location>
</feature>
<evidence type="ECO:0000256" key="5">
    <source>
        <dbReference type="ARBA" id="ARBA00022729"/>
    </source>
</evidence>
<accession>A0ABR4AK81</accession>
<keyword evidence="8 9" id="KW-0472">Membrane</keyword>
<keyword evidence="4 9" id="KW-0812">Transmembrane</keyword>
<evidence type="ECO:0000256" key="7">
    <source>
        <dbReference type="ARBA" id="ARBA00022989"/>
    </source>
</evidence>